<dbReference type="InterPro" id="IPR005490">
    <property type="entry name" value="LD_TPept_cat_dom"/>
</dbReference>
<dbReference type="PANTHER" id="PTHR36699:SF1">
    <property type="entry name" value="L,D-TRANSPEPTIDASE YAFK-RELATED"/>
    <property type="match status" value="1"/>
</dbReference>
<proteinExistence type="inferred from homology"/>
<dbReference type="EMBL" id="FNAV01000003">
    <property type="protein sequence ID" value="SDE39073.1"/>
    <property type="molecule type" value="Genomic_DNA"/>
</dbReference>
<dbReference type="GO" id="GO:0004180">
    <property type="term" value="F:carboxypeptidase activity"/>
    <property type="evidence" value="ECO:0007669"/>
    <property type="project" value="UniProtKB-ARBA"/>
</dbReference>
<dbReference type="InterPro" id="IPR038063">
    <property type="entry name" value="Transpep_catalytic_dom"/>
</dbReference>
<evidence type="ECO:0000256" key="7">
    <source>
        <dbReference type="PROSITE-ProRule" id="PRU01373"/>
    </source>
</evidence>
<evidence type="ECO:0000256" key="3">
    <source>
        <dbReference type="ARBA" id="ARBA00022679"/>
    </source>
</evidence>
<comment type="similarity">
    <text evidence="2">Belongs to the YkuD family.</text>
</comment>
<dbReference type="Pfam" id="PF03734">
    <property type="entry name" value="YkuD"/>
    <property type="match status" value="1"/>
</dbReference>
<dbReference type="GO" id="GO:0008360">
    <property type="term" value="P:regulation of cell shape"/>
    <property type="evidence" value="ECO:0007669"/>
    <property type="project" value="UniProtKB-UniRule"/>
</dbReference>
<evidence type="ECO:0000256" key="8">
    <source>
        <dbReference type="SAM" id="MobiDB-lite"/>
    </source>
</evidence>
<dbReference type="PANTHER" id="PTHR36699">
    <property type="entry name" value="LD-TRANSPEPTIDASE"/>
    <property type="match status" value="1"/>
</dbReference>
<evidence type="ECO:0000259" key="9">
    <source>
        <dbReference type="PROSITE" id="PS52029"/>
    </source>
</evidence>
<dbReference type="OrthoDB" id="9809748at2"/>
<evidence type="ECO:0000256" key="1">
    <source>
        <dbReference type="ARBA" id="ARBA00004752"/>
    </source>
</evidence>
<keyword evidence="5 7" id="KW-0573">Peptidoglycan synthesis</keyword>
<dbReference type="CDD" id="cd16913">
    <property type="entry name" value="YkuD_like"/>
    <property type="match status" value="1"/>
</dbReference>
<evidence type="ECO:0000313" key="11">
    <source>
        <dbReference type="Proteomes" id="UP000198994"/>
    </source>
</evidence>
<evidence type="ECO:0000256" key="6">
    <source>
        <dbReference type="ARBA" id="ARBA00023316"/>
    </source>
</evidence>
<dbReference type="Gene3D" id="2.40.440.10">
    <property type="entry name" value="L,D-transpeptidase catalytic domain-like"/>
    <property type="match status" value="1"/>
</dbReference>
<dbReference type="AlphaFoldDB" id="A0A1G7CIK2"/>
<dbReference type="RefSeq" id="WP_008886933.1">
    <property type="nucleotide sequence ID" value="NZ_FNAV01000003.1"/>
</dbReference>
<evidence type="ECO:0000256" key="4">
    <source>
        <dbReference type="ARBA" id="ARBA00022960"/>
    </source>
</evidence>
<feature type="domain" description="L,D-TPase catalytic" evidence="9">
    <location>
        <begin position="32"/>
        <end position="172"/>
    </location>
</feature>
<dbReference type="SUPFAM" id="SSF141523">
    <property type="entry name" value="L,D-transpeptidase catalytic domain-like"/>
    <property type="match status" value="1"/>
</dbReference>
<reference evidence="11" key="1">
    <citation type="submission" date="2016-10" db="EMBL/GenBank/DDBJ databases">
        <authorList>
            <person name="Varghese N."/>
            <person name="Submissions S."/>
        </authorList>
    </citation>
    <scope>NUCLEOTIDE SEQUENCE [LARGE SCALE GENOMIC DNA]</scope>
    <source>
        <strain evidence="11">DSM 10146</strain>
    </source>
</reference>
<dbReference type="GO" id="GO:0071555">
    <property type="term" value="P:cell wall organization"/>
    <property type="evidence" value="ECO:0007669"/>
    <property type="project" value="UniProtKB-UniRule"/>
</dbReference>
<accession>A0A1G7CIK2</accession>
<keyword evidence="4 7" id="KW-0133">Cell shape</keyword>
<dbReference type="UniPathway" id="UPA00219"/>
<dbReference type="GO" id="GO:0016740">
    <property type="term" value="F:transferase activity"/>
    <property type="evidence" value="ECO:0007669"/>
    <property type="project" value="UniProtKB-KW"/>
</dbReference>
<sequence length="173" mass="19358">MRFFRLILIIALLGGLGACSSKFRTYNGPEVTQVVVKKSTRRMYLLHNDKVLESYDIGLGFQPQGHKQYEGDGKTPEGLYFIDRRNPNSNFHLSIGISYPNPYDRAFAASSGKSPGGDIFIHGGPPKDKKRRGGGSWRSNGRDWTWGCIAVSDREMEDIYAMVRDGTPITIQP</sequence>
<keyword evidence="6 7" id="KW-0961">Cell wall biogenesis/degradation</keyword>
<evidence type="ECO:0000313" key="10">
    <source>
        <dbReference type="EMBL" id="SDE39073.1"/>
    </source>
</evidence>
<dbReference type="PROSITE" id="PS52029">
    <property type="entry name" value="LD_TPASE"/>
    <property type="match status" value="1"/>
</dbReference>
<gene>
    <name evidence="10" type="ORF">SAMN04488105_103165</name>
</gene>
<feature type="region of interest" description="Disordered" evidence="8">
    <location>
        <begin position="114"/>
        <end position="138"/>
    </location>
</feature>
<dbReference type="STRING" id="282683.SAMN04488105_103165"/>
<keyword evidence="3" id="KW-0808">Transferase</keyword>
<name>A0A1G7CIK2_9RHOB</name>
<keyword evidence="11" id="KW-1185">Reference proteome</keyword>
<evidence type="ECO:0000256" key="5">
    <source>
        <dbReference type="ARBA" id="ARBA00022984"/>
    </source>
</evidence>
<feature type="active site" description="Nucleophile" evidence="7">
    <location>
        <position position="148"/>
    </location>
</feature>
<dbReference type="GO" id="GO:0009252">
    <property type="term" value="P:peptidoglycan biosynthetic process"/>
    <property type="evidence" value="ECO:0007669"/>
    <property type="project" value="UniProtKB-UniPathway"/>
</dbReference>
<dbReference type="PROSITE" id="PS51257">
    <property type="entry name" value="PROKAR_LIPOPROTEIN"/>
    <property type="match status" value="1"/>
</dbReference>
<evidence type="ECO:0000256" key="2">
    <source>
        <dbReference type="ARBA" id="ARBA00005992"/>
    </source>
</evidence>
<comment type="pathway">
    <text evidence="1 7">Cell wall biogenesis; peptidoglycan biosynthesis.</text>
</comment>
<dbReference type="Proteomes" id="UP000198994">
    <property type="component" value="Unassembled WGS sequence"/>
</dbReference>
<feature type="active site" description="Proton donor/acceptor" evidence="7">
    <location>
        <position position="122"/>
    </location>
</feature>
<organism evidence="10 11">
    <name type="scientific">Salipiger thiooxidans</name>
    <dbReference type="NCBI Taxonomy" id="282683"/>
    <lineage>
        <taxon>Bacteria</taxon>
        <taxon>Pseudomonadati</taxon>
        <taxon>Pseudomonadota</taxon>
        <taxon>Alphaproteobacteria</taxon>
        <taxon>Rhodobacterales</taxon>
        <taxon>Roseobacteraceae</taxon>
        <taxon>Salipiger</taxon>
    </lineage>
</organism>
<protein>
    <submittedName>
        <fullName evidence="10">L,D-transpeptidase catalytic domain</fullName>
    </submittedName>
</protein>